<feature type="compositionally biased region" description="Basic and acidic residues" evidence="1">
    <location>
        <begin position="1"/>
        <end position="11"/>
    </location>
</feature>
<dbReference type="OrthoDB" id="2454928at2"/>
<dbReference type="Proteomes" id="UP000215059">
    <property type="component" value="Unassembled WGS sequence"/>
</dbReference>
<organism evidence="2 3">
    <name type="scientific">Fictibacillus aquaticus</name>
    <dbReference type="NCBI Taxonomy" id="2021314"/>
    <lineage>
        <taxon>Bacteria</taxon>
        <taxon>Bacillati</taxon>
        <taxon>Bacillota</taxon>
        <taxon>Bacilli</taxon>
        <taxon>Bacillales</taxon>
        <taxon>Fictibacillaceae</taxon>
        <taxon>Fictibacillus</taxon>
    </lineage>
</organism>
<reference evidence="2 3" key="1">
    <citation type="submission" date="2017-07" db="EMBL/GenBank/DDBJ databases">
        <title>Fictibacillus sp. nov. GDSW-R2A3 Genome sequencing and assembly.</title>
        <authorList>
            <person name="Mayilraj S."/>
        </authorList>
    </citation>
    <scope>NUCLEOTIDE SEQUENCE [LARGE SCALE GENOMIC DNA]</scope>
    <source>
        <strain evidence="2 3">GDSW-R2A3</strain>
    </source>
</reference>
<dbReference type="EMBL" id="NOII01000010">
    <property type="protein sequence ID" value="OYD56932.1"/>
    <property type="molecule type" value="Genomic_DNA"/>
</dbReference>
<evidence type="ECO:0000256" key="1">
    <source>
        <dbReference type="SAM" id="MobiDB-lite"/>
    </source>
</evidence>
<feature type="compositionally biased region" description="Basic and acidic residues" evidence="1">
    <location>
        <begin position="20"/>
        <end position="40"/>
    </location>
</feature>
<dbReference type="RefSeq" id="WP_094253421.1">
    <property type="nucleotide sequence ID" value="NZ_JBHLXL010000001.1"/>
</dbReference>
<gene>
    <name evidence="2" type="ORF">CGZ90_15380</name>
</gene>
<protein>
    <submittedName>
        <fullName evidence="2">Uncharacterized protein</fullName>
    </submittedName>
</protein>
<dbReference type="AlphaFoldDB" id="A0A235F6Q4"/>
<proteinExistence type="predicted"/>
<name>A0A235F6Q4_9BACL</name>
<keyword evidence="3" id="KW-1185">Reference proteome</keyword>
<evidence type="ECO:0000313" key="3">
    <source>
        <dbReference type="Proteomes" id="UP000215059"/>
    </source>
</evidence>
<comment type="caution">
    <text evidence="2">The sequence shown here is derived from an EMBL/GenBank/DDBJ whole genome shotgun (WGS) entry which is preliminary data.</text>
</comment>
<evidence type="ECO:0000313" key="2">
    <source>
        <dbReference type="EMBL" id="OYD56932.1"/>
    </source>
</evidence>
<accession>A0A235F6Q4</accession>
<feature type="region of interest" description="Disordered" evidence="1">
    <location>
        <begin position="1"/>
        <end position="59"/>
    </location>
</feature>
<sequence length="59" mass="6881">MKNEKEQDKRKNSSMASTFEEMKEHGKIMEHVSSNKEVKKSGKTPDPQQLESDQEQEDK</sequence>